<proteinExistence type="predicted"/>
<dbReference type="EMBL" id="MCGR01000004">
    <property type="protein sequence ID" value="ORY90104.1"/>
    <property type="molecule type" value="Genomic_DNA"/>
</dbReference>
<dbReference type="Proteomes" id="UP000193467">
    <property type="component" value="Unassembled WGS sequence"/>
</dbReference>
<sequence length="150" mass="17345">PTELHSFFLSTLSSAFTHDDLLALAIAVVGFGALMRLGELVEPVNEEDRDPRKYIKRSSIRIIGDESFHFHLPYHKADRSWRGSEVVIVAENSIPQFNFLKLIRLYLLSRDRFQSRSPYLFVRSDGSLPRRDWFLEHLRRHAPSVSGHGL</sequence>
<feature type="non-terminal residue" evidence="1">
    <location>
        <position position="150"/>
    </location>
</feature>
<dbReference type="Gene3D" id="1.10.443.10">
    <property type="entry name" value="Intergrase catalytic core"/>
    <property type="match status" value="1"/>
</dbReference>
<keyword evidence="2" id="KW-1185">Reference proteome</keyword>
<feature type="non-terminal residue" evidence="1">
    <location>
        <position position="1"/>
    </location>
</feature>
<comment type="caution">
    <text evidence="1">The sequence shown here is derived from an EMBL/GenBank/DDBJ whole genome shotgun (WGS) entry which is preliminary data.</text>
</comment>
<accession>A0A1Y2G0C5</accession>
<reference evidence="1 2" key="1">
    <citation type="submission" date="2016-07" db="EMBL/GenBank/DDBJ databases">
        <title>Pervasive Adenine N6-methylation of Active Genes in Fungi.</title>
        <authorList>
            <consortium name="DOE Joint Genome Institute"/>
            <person name="Mondo S.J."/>
            <person name="Dannebaum R.O."/>
            <person name="Kuo R.C."/>
            <person name="Labutti K."/>
            <person name="Haridas S."/>
            <person name="Kuo A."/>
            <person name="Salamov A."/>
            <person name="Ahrendt S.R."/>
            <person name="Lipzen A."/>
            <person name="Sullivan W."/>
            <person name="Andreopoulos W.B."/>
            <person name="Clum A."/>
            <person name="Lindquist E."/>
            <person name="Daum C."/>
            <person name="Ramamoorthy G.K."/>
            <person name="Gryganskyi A."/>
            <person name="Culley D."/>
            <person name="Magnuson J.K."/>
            <person name="James T.Y."/>
            <person name="O'Malley M.A."/>
            <person name="Stajich J.E."/>
            <person name="Spatafora J.W."/>
            <person name="Visel A."/>
            <person name="Grigoriev I.V."/>
        </authorList>
    </citation>
    <scope>NUCLEOTIDE SEQUENCE [LARGE SCALE GENOMIC DNA]</scope>
    <source>
        <strain evidence="1 2">62-1032</strain>
    </source>
</reference>
<organism evidence="1 2">
    <name type="scientific">Leucosporidium creatinivorum</name>
    <dbReference type="NCBI Taxonomy" id="106004"/>
    <lineage>
        <taxon>Eukaryota</taxon>
        <taxon>Fungi</taxon>
        <taxon>Dikarya</taxon>
        <taxon>Basidiomycota</taxon>
        <taxon>Pucciniomycotina</taxon>
        <taxon>Microbotryomycetes</taxon>
        <taxon>Leucosporidiales</taxon>
        <taxon>Leucosporidium</taxon>
    </lineage>
</organism>
<dbReference type="STRING" id="106004.A0A1Y2G0C5"/>
<gene>
    <name evidence="1" type="ORF">BCR35DRAFT_253928</name>
</gene>
<dbReference type="OrthoDB" id="3249498at2759"/>
<evidence type="ECO:0000313" key="1">
    <source>
        <dbReference type="EMBL" id="ORY90104.1"/>
    </source>
</evidence>
<dbReference type="InParanoid" id="A0A1Y2G0C5"/>
<dbReference type="AlphaFoldDB" id="A0A1Y2G0C5"/>
<name>A0A1Y2G0C5_9BASI</name>
<evidence type="ECO:0000313" key="2">
    <source>
        <dbReference type="Proteomes" id="UP000193467"/>
    </source>
</evidence>
<dbReference type="InterPro" id="IPR013762">
    <property type="entry name" value="Integrase-like_cat_sf"/>
</dbReference>
<protein>
    <submittedName>
        <fullName evidence="1">Uncharacterized protein</fullName>
    </submittedName>
</protein>
<dbReference type="GO" id="GO:0003677">
    <property type="term" value="F:DNA binding"/>
    <property type="evidence" value="ECO:0007669"/>
    <property type="project" value="InterPro"/>
</dbReference>
<dbReference type="GO" id="GO:0015074">
    <property type="term" value="P:DNA integration"/>
    <property type="evidence" value="ECO:0007669"/>
    <property type="project" value="InterPro"/>
</dbReference>
<dbReference type="GO" id="GO:0006310">
    <property type="term" value="P:DNA recombination"/>
    <property type="evidence" value="ECO:0007669"/>
    <property type="project" value="InterPro"/>
</dbReference>